<feature type="transmembrane region" description="Helical" evidence="1">
    <location>
        <begin position="7"/>
        <end position="29"/>
    </location>
</feature>
<name>A0A3M7Q4S9_BRAPC</name>
<gene>
    <name evidence="2" type="ORF">BpHYR1_032710</name>
</gene>
<keyword evidence="1" id="KW-1133">Transmembrane helix</keyword>
<keyword evidence="3" id="KW-1185">Reference proteome</keyword>
<evidence type="ECO:0000313" key="2">
    <source>
        <dbReference type="EMBL" id="RNA05958.1"/>
    </source>
</evidence>
<evidence type="ECO:0000313" key="3">
    <source>
        <dbReference type="Proteomes" id="UP000276133"/>
    </source>
</evidence>
<sequence length="61" mass="7395">MRQAKKFNFNVFCFLINSIVIYVNMFYLYHLLLLKNRSPNEQIRAPWGKDVTEKKTEKKIN</sequence>
<keyword evidence="1" id="KW-0472">Membrane</keyword>
<dbReference type="Proteomes" id="UP000276133">
    <property type="component" value="Unassembled WGS sequence"/>
</dbReference>
<reference evidence="2 3" key="1">
    <citation type="journal article" date="2018" name="Sci. Rep.">
        <title>Genomic signatures of local adaptation to the degree of environmental predictability in rotifers.</title>
        <authorList>
            <person name="Franch-Gras L."/>
            <person name="Hahn C."/>
            <person name="Garcia-Roger E.M."/>
            <person name="Carmona M.J."/>
            <person name="Serra M."/>
            <person name="Gomez A."/>
        </authorList>
    </citation>
    <scope>NUCLEOTIDE SEQUENCE [LARGE SCALE GENOMIC DNA]</scope>
    <source>
        <strain evidence="2">HYR1</strain>
    </source>
</reference>
<evidence type="ECO:0000256" key="1">
    <source>
        <dbReference type="SAM" id="Phobius"/>
    </source>
</evidence>
<dbReference type="EMBL" id="REGN01007554">
    <property type="protein sequence ID" value="RNA05958.1"/>
    <property type="molecule type" value="Genomic_DNA"/>
</dbReference>
<keyword evidence="1" id="KW-0812">Transmembrane</keyword>
<protein>
    <submittedName>
        <fullName evidence="2">Uncharacterized protein</fullName>
    </submittedName>
</protein>
<comment type="caution">
    <text evidence="2">The sequence shown here is derived from an EMBL/GenBank/DDBJ whole genome shotgun (WGS) entry which is preliminary data.</text>
</comment>
<dbReference type="AlphaFoldDB" id="A0A3M7Q4S9"/>
<proteinExistence type="predicted"/>
<accession>A0A3M7Q4S9</accession>
<organism evidence="2 3">
    <name type="scientific">Brachionus plicatilis</name>
    <name type="common">Marine rotifer</name>
    <name type="synonym">Brachionus muelleri</name>
    <dbReference type="NCBI Taxonomy" id="10195"/>
    <lineage>
        <taxon>Eukaryota</taxon>
        <taxon>Metazoa</taxon>
        <taxon>Spiralia</taxon>
        <taxon>Gnathifera</taxon>
        <taxon>Rotifera</taxon>
        <taxon>Eurotatoria</taxon>
        <taxon>Monogononta</taxon>
        <taxon>Pseudotrocha</taxon>
        <taxon>Ploima</taxon>
        <taxon>Brachionidae</taxon>
        <taxon>Brachionus</taxon>
    </lineage>
</organism>